<dbReference type="EMBL" id="CP059272">
    <property type="protein sequence ID" value="QLQ81363.1"/>
    <property type="molecule type" value="Genomic_DNA"/>
</dbReference>
<accession>A0A7H9HVQ8</accession>
<dbReference type="AlphaFoldDB" id="A0A7H9HVQ8"/>
<dbReference type="GO" id="GO:0043248">
    <property type="term" value="P:proteasome assembly"/>
    <property type="evidence" value="ECO:0007669"/>
    <property type="project" value="TreeGrafter"/>
</dbReference>
<protein>
    <submittedName>
        <fullName evidence="1">Uncharacterized protein</fullName>
    </submittedName>
</protein>
<sequence>MSSKSWGQWLKVAKKQLRHLGRTIDQEFGNVVQRQLGSRTGTLAKVRIPVRSTPTRFPVRGNGYRSFHQVTDCAVKNGMRLTSNVSSVSGVSLFSSGSKFPRGTPRGLFTNWNLANARFQGRMYSTASIKFTHEAVSNLSLSLRCFLNALDDRMLSQGDGKHAKQFSANLESSARLSRKDISLIRDMEMFQMIKNHKAECLYSGSERVGCYVEFVMPEFTLKNVFPSVRFADPTILDAFNQEVSNYTTKLKDIQTAVRRICDAYGALPLSLEANRLRIHFPNLTMLETEKRVAELGVTLGSVHPEEFQPRGIYSGLNTLSSFNSVADFSDSALDYYPVLSESISSWENYQIV</sequence>
<evidence type="ECO:0000313" key="1">
    <source>
        <dbReference type="EMBL" id="QLQ81363.1"/>
    </source>
</evidence>
<gene>
    <name evidence="1" type="ORF">HG537_0F01240</name>
</gene>
<proteinExistence type="predicted"/>
<dbReference type="Proteomes" id="UP000510647">
    <property type="component" value="Chromosome 6"/>
</dbReference>
<dbReference type="OrthoDB" id="416253at2759"/>
<organism evidence="1 2">
    <name type="scientific">Torulaspora globosa</name>
    <dbReference type="NCBI Taxonomy" id="48254"/>
    <lineage>
        <taxon>Eukaryota</taxon>
        <taxon>Fungi</taxon>
        <taxon>Dikarya</taxon>
        <taxon>Ascomycota</taxon>
        <taxon>Saccharomycotina</taxon>
        <taxon>Saccharomycetes</taxon>
        <taxon>Saccharomycetales</taxon>
        <taxon>Saccharomycetaceae</taxon>
        <taxon>Torulaspora</taxon>
    </lineage>
</organism>
<reference evidence="1 2" key="1">
    <citation type="submission" date="2020-06" db="EMBL/GenBank/DDBJ databases">
        <title>The yeast mating-type switching endonuclease HO is a domesticated member of an unorthodox homing genetic element family.</title>
        <authorList>
            <person name="Coughlan A.Y."/>
            <person name="Lombardi L."/>
            <person name="Braun-Galleani S."/>
            <person name="Martos A.R."/>
            <person name="Galeote V."/>
            <person name="Bigey F."/>
            <person name="Dequin S."/>
            <person name="Byrne K.P."/>
            <person name="Wolfe K.H."/>
        </authorList>
    </citation>
    <scope>NUCLEOTIDE SEQUENCE [LARGE SCALE GENOMIC DNA]</scope>
    <source>
        <strain evidence="1 2">CBS2947</strain>
    </source>
</reference>
<keyword evidence="2" id="KW-1185">Reference proteome</keyword>
<dbReference type="PANTHER" id="PTHR42342">
    <property type="entry name" value="STATIONARY PHASE PROTEIN 5"/>
    <property type="match status" value="1"/>
</dbReference>
<dbReference type="InterPro" id="IPR038816">
    <property type="entry name" value="Stationary_phase_5"/>
</dbReference>
<dbReference type="PANTHER" id="PTHR42342:SF1">
    <property type="entry name" value="STATIONARY PHASE PROTEIN 5"/>
    <property type="match status" value="1"/>
</dbReference>
<evidence type="ECO:0000313" key="2">
    <source>
        <dbReference type="Proteomes" id="UP000510647"/>
    </source>
</evidence>
<name>A0A7H9HVQ8_9SACH</name>
<dbReference type="GO" id="GO:0070628">
    <property type="term" value="F:proteasome binding"/>
    <property type="evidence" value="ECO:0007669"/>
    <property type="project" value="InterPro"/>
</dbReference>